<proteinExistence type="predicted"/>
<organism evidence="1 2">
    <name type="scientific">Steinernema hermaphroditum</name>
    <dbReference type="NCBI Taxonomy" id="289476"/>
    <lineage>
        <taxon>Eukaryota</taxon>
        <taxon>Metazoa</taxon>
        <taxon>Ecdysozoa</taxon>
        <taxon>Nematoda</taxon>
        <taxon>Chromadorea</taxon>
        <taxon>Rhabditida</taxon>
        <taxon>Tylenchina</taxon>
        <taxon>Panagrolaimomorpha</taxon>
        <taxon>Strongyloidoidea</taxon>
        <taxon>Steinernematidae</taxon>
        <taxon>Steinernema</taxon>
    </lineage>
</organism>
<reference evidence="1" key="1">
    <citation type="submission" date="2023-06" db="EMBL/GenBank/DDBJ databases">
        <title>Genomic analysis of the entomopathogenic nematode Steinernema hermaphroditum.</title>
        <authorList>
            <person name="Schwarz E.M."/>
            <person name="Heppert J.K."/>
            <person name="Baniya A."/>
            <person name="Schwartz H.T."/>
            <person name="Tan C.-H."/>
            <person name="Antoshechkin I."/>
            <person name="Sternberg P.W."/>
            <person name="Goodrich-Blair H."/>
            <person name="Dillman A.R."/>
        </authorList>
    </citation>
    <scope>NUCLEOTIDE SEQUENCE</scope>
    <source>
        <strain evidence="1">PS9179</strain>
        <tissue evidence="1">Whole animal</tissue>
    </source>
</reference>
<evidence type="ECO:0000313" key="2">
    <source>
        <dbReference type="Proteomes" id="UP001175271"/>
    </source>
</evidence>
<evidence type="ECO:0000313" key="1">
    <source>
        <dbReference type="EMBL" id="KAK0413746.1"/>
    </source>
</evidence>
<dbReference type="Proteomes" id="UP001175271">
    <property type="component" value="Unassembled WGS sequence"/>
</dbReference>
<dbReference type="AlphaFoldDB" id="A0AA39LXD6"/>
<keyword evidence="2" id="KW-1185">Reference proteome</keyword>
<protein>
    <submittedName>
        <fullName evidence="1">Uncharacterized protein</fullName>
    </submittedName>
</protein>
<dbReference type="EMBL" id="JAUCMV010000003">
    <property type="protein sequence ID" value="KAK0413746.1"/>
    <property type="molecule type" value="Genomic_DNA"/>
</dbReference>
<name>A0AA39LXD6_9BILA</name>
<comment type="caution">
    <text evidence="1">The sequence shown here is derived from an EMBL/GenBank/DDBJ whole genome shotgun (WGS) entry which is preliminary data.</text>
</comment>
<gene>
    <name evidence="1" type="ORF">QR680_006970</name>
</gene>
<sequence>MDSVPYSFCDDVATVMDDFSDVDLSQLSATEWRSWRSVFKQHKEKRKTIWIDAFSEDDKSVKYYAQGNVWIDSVRQEGVPLLRQRTPEAFSLEDLKKIDKKYVRISALRMEQNGTTHPHFFINQSAFKIAPWNDFISTVCGLPLWGIQRKGWYLYLNLDPRYHHVMDKLLKALEKHTIATLTLAYTGQQCEIFLQRQLQKGFMESLILIGRWPNADHLTSSIKNFFRSPNGNSCTVSDESALRGDFETFRILFDRFLDPQEKQSSLTLCISFSEETMRTIKGYRTDLQPNEEDSDEDVVATWEFARNASTASEFDPHSESQLPEFDPLSLGISEFTITRQPASGSRQLEPLDNQHDFPNQYYIQVDLL</sequence>
<accession>A0AA39LXD6</accession>